<keyword evidence="1" id="KW-1133">Transmembrane helix</keyword>
<evidence type="ECO:0000256" key="1">
    <source>
        <dbReference type="SAM" id="Phobius"/>
    </source>
</evidence>
<gene>
    <name evidence="2" type="ORF">ASU33_15005</name>
</gene>
<feature type="transmembrane region" description="Helical" evidence="1">
    <location>
        <begin position="34"/>
        <end position="53"/>
    </location>
</feature>
<keyword evidence="3" id="KW-1185">Reference proteome</keyword>
<keyword evidence="1" id="KW-0812">Transmembrane</keyword>
<proteinExistence type="predicted"/>
<name>A0A9X0HKP4_SOLP1</name>
<dbReference type="EMBL" id="LNAL01000007">
    <property type="protein sequence ID" value="KUG07637.1"/>
    <property type="molecule type" value="Genomic_DNA"/>
</dbReference>
<organism evidence="2 3">
    <name type="scientific">Solirubrum puertoriconensis</name>
    <dbReference type="NCBI Taxonomy" id="1751427"/>
    <lineage>
        <taxon>Bacteria</taxon>
        <taxon>Pseudomonadati</taxon>
        <taxon>Bacteroidota</taxon>
        <taxon>Cytophagia</taxon>
        <taxon>Cytophagales</taxon>
    </lineage>
</organism>
<protein>
    <submittedName>
        <fullName evidence="2">Uncharacterized protein</fullName>
    </submittedName>
</protein>
<evidence type="ECO:0000313" key="3">
    <source>
        <dbReference type="Proteomes" id="UP000054223"/>
    </source>
</evidence>
<comment type="caution">
    <text evidence="2">The sequence shown here is derived from an EMBL/GenBank/DDBJ whole genome shotgun (WGS) entry which is preliminary data.</text>
</comment>
<evidence type="ECO:0000313" key="2">
    <source>
        <dbReference type="EMBL" id="KUG07637.1"/>
    </source>
</evidence>
<reference evidence="2 3" key="1">
    <citation type="submission" date="2015-11" db="EMBL/GenBank/DDBJ databases">
        <title>Solirubrum puertoriconensis gen. nov. an environmental bacteria isolated in Puerto Rico.</title>
        <authorList>
            <person name="Cuebas-Irizarry M.F."/>
            <person name="Montalvo-Rodriguez R."/>
        </authorList>
    </citation>
    <scope>NUCLEOTIDE SEQUENCE [LARGE SCALE GENOMIC DNA]</scope>
    <source>
        <strain evidence="2 3">MC1A</strain>
    </source>
</reference>
<dbReference type="Proteomes" id="UP000054223">
    <property type="component" value="Unassembled WGS sequence"/>
</dbReference>
<accession>A0A9X0HKP4</accession>
<keyword evidence="1" id="KW-0472">Membrane</keyword>
<dbReference type="AlphaFoldDB" id="A0A9X0HKP4"/>
<sequence>MLIWFQLLAGLLVAALYAQLDLTLSRYSLAIRRLFWPLLSALFMSIPLMLPIWSVQSYITKQRANLIIDRLESFRGKHGHYPNSLALLVPAYLPKVPSTAEGLIKGRPFDYRVTQDSSLPAQQKTPAANFSLGYYNGSMVTVTYNSTTNKWHSED</sequence>